<dbReference type="Proteomes" id="UP001187315">
    <property type="component" value="Unassembled WGS sequence"/>
</dbReference>
<feature type="region of interest" description="Disordered" evidence="1">
    <location>
        <begin position="1"/>
        <end position="107"/>
    </location>
</feature>
<name>A0AA88LVS4_TACVA</name>
<feature type="compositionally biased region" description="Polar residues" evidence="1">
    <location>
        <begin position="9"/>
        <end position="49"/>
    </location>
</feature>
<evidence type="ECO:0000256" key="1">
    <source>
        <dbReference type="SAM" id="MobiDB-lite"/>
    </source>
</evidence>
<feature type="compositionally biased region" description="Basic and acidic residues" evidence="1">
    <location>
        <begin position="57"/>
        <end position="66"/>
    </location>
</feature>
<proteinExistence type="predicted"/>
<gene>
    <name evidence="2" type="ORF">Q7C36_019133</name>
</gene>
<dbReference type="AlphaFoldDB" id="A0AA88LVS4"/>
<dbReference type="EMBL" id="JAVHJS010000020">
    <property type="protein sequence ID" value="KAK2825206.1"/>
    <property type="molecule type" value="Genomic_DNA"/>
</dbReference>
<protein>
    <submittedName>
        <fullName evidence="2">Uncharacterized protein</fullName>
    </submittedName>
</protein>
<accession>A0AA88LVS4</accession>
<keyword evidence="3" id="KW-1185">Reference proteome</keyword>
<comment type="caution">
    <text evidence="2">The sequence shown here is derived from an EMBL/GenBank/DDBJ whole genome shotgun (WGS) entry which is preliminary data.</text>
</comment>
<sequence>MCRHKRNSSDITSGGSAMISSLQESSPSAKVKSSYQPCCSCLTSRPTHNATRHNTTRKREMERSGKELTQADLQRAKREYERRKKWGNNDKIKDYNKNTKAHENQTQ</sequence>
<evidence type="ECO:0000313" key="2">
    <source>
        <dbReference type="EMBL" id="KAK2825206.1"/>
    </source>
</evidence>
<feature type="compositionally biased region" description="Basic and acidic residues" evidence="1">
    <location>
        <begin position="74"/>
        <end position="107"/>
    </location>
</feature>
<organism evidence="2 3">
    <name type="scientific">Tachysurus vachellii</name>
    <name type="common">Darkbarbel catfish</name>
    <name type="synonym">Pelteobagrus vachellii</name>
    <dbReference type="NCBI Taxonomy" id="175792"/>
    <lineage>
        <taxon>Eukaryota</taxon>
        <taxon>Metazoa</taxon>
        <taxon>Chordata</taxon>
        <taxon>Craniata</taxon>
        <taxon>Vertebrata</taxon>
        <taxon>Euteleostomi</taxon>
        <taxon>Actinopterygii</taxon>
        <taxon>Neopterygii</taxon>
        <taxon>Teleostei</taxon>
        <taxon>Ostariophysi</taxon>
        <taxon>Siluriformes</taxon>
        <taxon>Bagridae</taxon>
        <taxon>Tachysurus</taxon>
    </lineage>
</organism>
<evidence type="ECO:0000313" key="3">
    <source>
        <dbReference type="Proteomes" id="UP001187315"/>
    </source>
</evidence>
<reference evidence="2" key="1">
    <citation type="submission" date="2023-08" db="EMBL/GenBank/DDBJ databases">
        <title>Pelteobagrus vachellii genome.</title>
        <authorList>
            <person name="Liu H."/>
        </authorList>
    </citation>
    <scope>NUCLEOTIDE SEQUENCE</scope>
    <source>
        <strain evidence="2">PRFRI_2022a</strain>
        <tissue evidence="2">Muscle</tissue>
    </source>
</reference>